<dbReference type="InterPro" id="IPR035903">
    <property type="entry name" value="HesB-like_dom_sf"/>
</dbReference>
<accession>A0ABQ1G8S8</accession>
<dbReference type="RefSeq" id="WP_094092605.1">
    <property type="nucleotide sequence ID" value="NZ_BMHF01000008.1"/>
</dbReference>
<sequence>MIHVAEDAAEWYKKELNLHEGQSVRFFARYSAGGHIHPGFSLGIDTEEPKKPGLSTTVGGIRFYMEEQDLWYLDGYDLKVSYDGETDDIIYEYVQ</sequence>
<evidence type="ECO:0008006" key="4">
    <source>
        <dbReference type="Google" id="ProtNLM"/>
    </source>
</evidence>
<dbReference type="SUPFAM" id="SSF89360">
    <property type="entry name" value="HesB-like domain"/>
    <property type="match status" value="1"/>
</dbReference>
<evidence type="ECO:0000256" key="1">
    <source>
        <dbReference type="ARBA" id="ARBA00006718"/>
    </source>
</evidence>
<dbReference type="EMBL" id="BMHF01000008">
    <property type="protein sequence ID" value="GGA38941.1"/>
    <property type="molecule type" value="Genomic_DNA"/>
</dbReference>
<organism evidence="2 3">
    <name type="scientific">Paenibacillus physcomitrellae</name>
    <dbReference type="NCBI Taxonomy" id="1619311"/>
    <lineage>
        <taxon>Bacteria</taxon>
        <taxon>Bacillati</taxon>
        <taxon>Bacillota</taxon>
        <taxon>Bacilli</taxon>
        <taxon>Bacillales</taxon>
        <taxon>Paenibacillaceae</taxon>
        <taxon>Paenibacillus</taxon>
    </lineage>
</organism>
<protein>
    <recommendedName>
        <fullName evidence="4">FeS cluster biogenesis domain-containing protein</fullName>
    </recommendedName>
</protein>
<comment type="similarity">
    <text evidence="1">Belongs to the HesB/IscA family.</text>
</comment>
<dbReference type="InterPro" id="IPR008326">
    <property type="entry name" value="PdhI-like"/>
</dbReference>
<keyword evidence="3" id="KW-1185">Reference proteome</keyword>
<gene>
    <name evidence="2" type="ORF">GCM10010917_25250</name>
</gene>
<proteinExistence type="inferred from homology"/>
<dbReference type="Proteomes" id="UP000609323">
    <property type="component" value="Unassembled WGS sequence"/>
</dbReference>
<name>A0ABQ1G8S8_9BACL</name>
<comment type="caution">
    <text evidence="2">The sequence shown here is derived from an EMBL/GenBank/DDBJ whole genome shotgun (WGS) entry which is preliminary data.</text>
</comment>
<evidence type="ECO:0000313" key="2">
    <source>
        <dbReference type="EMBL" id="GGA38941.1"/>
    </source>
</evidence>
<dbReference type="PIRSF" id="PIRSF034852">
    <property type="entry name" value="UCP034852"/>
    <property type="match status" value="1"/>
</dbReference>
<reference evidence="3" key="1">
    <citation type="journal article" date="2019" name="Int. J. Syst. Evol. Microbiol.">
        <title>The Global Catalogue of Microorganisms (GCM) 10K type strain sequencing project: providing services to taxonomists for standard genome sequencing and annotation.</title>
        <authorList>
            <consortium name="The Broad Institute Genomics Platform"/>
            <consortium name="The Broad Institute Genome Sequencing Center for Infectious Disease"/>
            <person name="Wu L."/>
            <person name="Ma J."/>
        </authorList>
    </citation>
    <scope>NUCLEOTIDE SEQUENCE [LARGE SCALE GENOMIC DNA]</scope>
    <source>
        <strain evidence="3">CGMCC 1.15044</strain>
    </source>
</reference>
<evidence type="ECO:0000313" key="3">
    <source>
        <dbReference type="Proteomes" id="UP000609323"/>
    </source>
</evidence>